<evidence type="ECO:0000256" key="7">
    <source>
        <dbReference type="ARBA" id="ARBA00022692"/>
    </source>
</evidence>
<keyword evidence="6" id="KW-1003">Cell membrane</keyword>
<dbReference type="Pfam" id="PF04973">
    <property type="entry name" value="NMN_transporter"/>
    <property type="match status" value="1"/>
</dbReference>
<evidence type="ECO:0000256" key="1">
    <source>
        <dbReference type="ARBA" id="ARBA00002672"/>
    </source>
</evidence>
<evidence type="ECO:0000313" key="12">
    <source>
        <dbReference type="Proteomes" id="UP000295645"/>
    </source>
</evidence>
<dbReference type="NCBIfam" id="TIGR01528">
    <property type="entry name" value="NMN_trans_PnuC"/>
    <property type="match status" value="1"/>
</dbReference>
<dbReference type="PANTHER" id="PTHR36122">
    <property type="entry name" value="NICOTINAMIDE RIBOSIDE TRANSPORTER PNUC"/>
    <property type="match status" value="1"/>
</dbReference>
<dbReference type="AlphaFoldDB" id="A0A4R3YLD5"/>
<evidence type="ECO:0000256" key="5">
    <source>
        <dbReference type="ARBA" id="ARBA00022448"/>
    </source>
</evidence>
<evidence type="ECO:0000256" key="10">
    <source>
        <dbReference type="SAM" id="Phobius"/>
    </source>
</evidence>
<comment type="similarity">
    <text evidence="3">Belongs to the nicotinamide ribonucleoside (NR) uptake permease (TC 4.B.1) family.</text>
</comment>
<evidence type="ECO:0000256" key="2">
    <source>
        <dbReference type="ARBA" id="ARBA00004651"/>
    </source>
</evidence>
<dbReference type="InterPro" id="IPR006419">
    <property type="entry name" value="NMN_transpt_PnuC"/>
</dbReference>
<gene>
    <name evidence="11" type="ORF">EC912_105247</name>
</gene>
<accession>A0A4R3YLD5</accession>
<keyword evidence="7 10" id="KW-0812">Transmembrane</keyword>
<evidence type="ECO:0000256" key="9">
    <source>
        <dbReference type="ARBA" id="ARBA00023136"/>
    </source>
</evidence>
<keyword evidence="8 10" id="KW-1133">Transmembrane helix</keyword>
<sequence>MTSEMSLYEAGAAFVSAWAVWLTARRQPWCYPIGLVSVLAYAWIFTDSKLYSDAALQIVFALLLVYGWHRWLHNLDDDGLVRIAPLSRGDATMHLAVGILAALVLGFVMHRWTDASLPWLDAALAAFSLVAQWWQARRHVAAWWLWIAVDVVYVGEYLYKSLFITSILYAAFVVLAVIGLRTWRRERRVGQSVVAQT</sequence>
<feature type="transmembrane region" description="Helical" evidence="10">
    <location>
        <begin position="91"/>
        <end position="110"/>
    </location>
</feature>
<comment type="function">
    <text evidence="1">Required for nicotinamide riboside transport across the inner membrane.</text>
</comment>
<keyword evidence="9 10" id="KW-0472">Membrane</keyword>
<reference evidence="11 12" key="1">
    <citation type="submission" date="2019-03" db="EMBL/GenBank/DDBJ databases">
        <title>Above-ground endophytic microbial communities from plants in different locations in the United States.</title>
        <authorList>
            <person name="Frank C."/>
        </authorList>
    </citation>
    <scope>NUCLEOTIDE SEQUENCE [LARGE SCALE GENOMIC DNA]</scope>
    <source>
        <strain evidence="11 12">LP_13_YM</strain>
    </source>
</reference>
<comment type="caution">
    <text evidence="11">The sequence shown here is derived from an EMBL/GenBank/DDBJ whole genome shotgun (WGS) entry which is preliminary data.</text>
</comment>
<dbReference type="Proteomes" id="UP000295645">
    <property type="component" value="Unassembled WGS sequence"/>
</dbReference>
<dbReference type="GO" id="GO:0034257">
    <property type="term" value="F:nicotinamide riboside transmembrane transporter activity"/>
    <property type="evidence" value="ECO:0007669"/>
    <property type="project" value="InterPro"/>
</dbReference>
<feature type="transmembrane region" description="Helical" evidence="10">
    <location>
        <begin position="6"/>
        <end position="22"/>
    </location>
</feature>
<keyword evidence="12" id="KW-1185">Reference proteome</keyword>
<dbReference type="EMBL" id="SMCS01000005">
    <property type="protein sequence ID" value="TCV93387.1"/>
    <property type="molecule type" value="Genomic_DNA"/>
</dbReference>
<evidence type="ECO:0000313" key="11">
    <source>
        <dbReference type="EMBL" id="TCV93387.1"/>
    </source>
</evidence>
<dbReference type="PANTHER" id="PTHR36122:SF2">
    <property type="entry name" value="NICOTINAMIDE RIBOSIDE TRANSPORTER PNUC"/>
    <property type="match status" value="1"/>
</dbReference>
<evidence type="ECO:0000256" key="3">
    <source>
        <dbReference type="ARBA" id="ARBA00006669"/>
    </source>
</evidence>
<dbReference type="GO" id="GO:0005886">
    <property type="term" value="C:plasma membrane"/>
    <property type="evidence" value="ECO:0007669"/>
    <property type="project" value="UniProtKB-SubCell"/>
</dbReference>
<feature type="transmembrane region" description="Helical" evidence="10">
    <location>
        <begin position="51"/>
        <end position="71"/>
    </location>
</feature>
<evidence type="ECO:0000256" key="4">
    <source>
        <dbReference type="ARBA" id="ARBA00017522"/>
    </source>
</evidence>
<proteinExistence type="inferred from homology"/>
<name>A0A4R3YLD5_9GAMM</name>
<organism evidence="11 12">
    <name type="scientific">Luteibacter rhizovicinus</name>
    <dbReference type="NCBI Taxonomy" id="242606"/>
    <lineage>
        <taxon>Bacteria</taxon>
        <taxon>Pseudomonadati</taxon>
        <taxon>Pseudomonadota</taxon>
        <taxon>Gammaproteobacteria</taxon>
        <taxon>Lysobacterales</taxon>
        <taxon>Rhodanobacteraceae</taxon>
        <taxon>Luteibacter</taxon>
    </lineage>
</organism>
<evidence type="ECO:0000256" key="8">
    <source>
        <dbReference type="ARBA" id="ARBA00022989"/>
    </source>
</evidence>
<keyword evidence="5" id="KW-0813">Transport</keyword>
<feature type="transmembrane region" description="Helical" evidence="10">
    <location>
        <begin position="29"/>
        <end position="45"/>
    </location>
</feature>
<protein>
    <recommendedName>
        <fullName evidence="4">Nicotinamide riboside transporter PnuC</fullName>
    </recommendedName>
</protein>
<evidence type="ECO:0000256" key="6">
    <source>
        <dbReference type="ARBA" id="ARBA00022475"/>
    </source>
</evidence>
<comment type="subcellular location">
    <subcellularLocation>
        <location evidence="2">Cell membrane</location>
        <topology evidence="2">Multi-pass membrane protein</topology>
    </subcellularLocation>
</comment>
<feature type="transmembrane region" description="Helical" evidence="10">
    <location>
        <begin position="164"/>
        <end position="183"/>
    </location>
</feature>